<dbReference type="GO" id="GO:0006310">
    <property type="term" value="P:DNA recombination"/>
    <property type="evidence" value="ECO:0007669"/>
    <property type="project" value="InterPro"/>
</dbReference>
<dbReference type="SUPFAM" id="SSF64182">
    <property type="entry name" value="DHH phosphoesterases"/>
    <property type="match status" value="1"/>
</dbReference>
<evidence type="ECO:0000259" key="6">
    <source>
        <dbReference type="Pfam" id="PF01368"/>
    </source>
</evidence>
<evidence type="ECO:0000313" key="10">
    <source>
        <dbReference type="EMBL" id="PCS01280.1"/>
    </source>
</evidence>
<dbReference type="InterPro" id="IPR018779">
    <property type="entry name" value="RecJ_C"/>
</dbReference>
<feature type="domain" description="RecJ OB" evidence="9">
    <location>
        <begin position="453"/>
        <end position="554"/>
    </location>
</feature>
<dbReference type="InterPro" id="IPR004610">
    <property type="entry name" value="RecJ"/>
</dbReference>
<dbReference type="STRING" id="1291764.GCA_001311235_00566"/>
<evidence type="ECO:0000256" key="5">
    <source>
        <dbReference type="ARBA" id="ARBA00022839"/>
    </source>
</evidence>
<dbReference type="PANTHER" id="PTHR30255">
    <property type="entry name" value="SINGLE-STRANDED-DNA-SPECIFIC EXONUCLEASE RECJ"/>
    <property type="match status" value="1"/>
</dbReference>
<dbReference type="Pfam" id="PF01368">
    <property type="entry name" value="DHH"/>
    <property type="match status" value="1"/>
</dbReference>
<dbReference type="AlphaFoldDB" id="A0A2A5RP98"/>
<dbReference type="OrthoDB" id="9809852at2"/>
<dbReference type="EMBL" id="JXJU01000001">
    <property type="protein sequence ID" value="PCS01280.1"/>
    <property type="molecule type" value="Genomic_DNA"/>
</dbReference>
<keyword evidence="3" id="KW-0540">Nuclease</keyword>
<feature type="domain" description="Single-stranded-DNA-specific exonuclease RecJ C-terminal" evidence="8">
    <location>
        <begin position="581"/>
        <end position="732"/>
    </location>
</feature>
<dbReference type="InterPro" id="IPR041122">
    <property type="entry name" value="RecJ_OB"/>
</dbReference>
<protein>
    <recommendedName>
        <fullName evidence="2">Single-stranded-DNA-specific exonuclease RecJ</fullName>
    </recommendedName>
</protein>
<sequence>MIKANYTWNVNDTDLPEEFLKTVKKYQLDSVASQILWQRGIHSGTEIEKFLNPNLENLHDPYLLHDMDKAVSRILHAIENGENILIYGDYDADGMTASSVMKTALDELGAEVQVYLPNRFTDGYGPNLEVYKYFIENESIDLIITVDNGVAGYDAVEFAQNNGVDVIITDHHSMPSILPPAFAIVHPEHPDSVYPFKYLAGVGVAFKVACALLEYIPSEMLDLVAIGTIADMVSLTDENRTLVSFGLKILANTERAGLQELMRIAGCDFDNVNEDTVGFQIAPRLNALGRLDDPNPAVELLTGWDEDEASQIAQMIEDKNTERKAIVDKIYNEALMMLTDEPVQILYHEGWHKGVLGIVAGRLLEKVHKPVIMLALEDNILRGSARSIESYDIFKALDSHRELFIAFGGHKQAAGMTLALENVEAVKKALIDYISENNLDINQKNSLVLTKAVQLSDLSLMTIEGLRKVGPFGMDNPKPKFLVRDFEVVQSRSMGKDNSHLKLRLMQGKTTLDAVFFGHGEEQLEFEQAETSLAVTLSSNTWNGNTSLQLMIEDAQAEGVELIDVRSHQIKFPENATVFANNTIKNDIIEEVLILAEMPTTDEGLSALTNAISAPNVQLIYFQNRVDKAYYLTGFGTREQFAKLYKAIYQFPEFDIRFKLKSLADYLKIPEILLVKMIQVFQELNFVEINDGLMKVNKHAAKHEISESQIYQELKKLVKAQEMFALAPVKEIYHTLKKGEVEI</sequence>
<proteinExistence type="inferred from homology"/>
<feature type="domain" description="DDH" evidence="6">
    <location>
        <begin position="83"/>
        <end position="228"/>
    </location>
</feature>
<dbReference type="Proteomes" id="UP000218181">
    <property type="component" value="Unassembled WGS sequence"/>
</dbReference>
<dbReference type="GO" id="GO:0006281">
    <property type="term" value="P:DNA repair"/>
    <property type="evidence" value="ECO:0007669"/>
    <property type="project" value="InterPro"/>
</dbReference>
<dbReference type="Pfam" id="PF02272">
    <property type="entry name" value="DHHA1"/>
    <property type="match status" value="1"/>
</dbReference>
<dbReference type="Gene3D" id="3.90.1640.30">
    <property type="match status" value="1"/>
</dbReference>
<accession>A0A2A5RP98</accession>
<evidence type="ECO:0000259" key="8">
    <source>
        <dbReference type="Pfam" id="PF10141"/>
    </source>
</evidence>
<feature type="domain" description="DHHA1" evidence="7">
    <location>
        <begin position="342"/>
        <end position="436"/>
    </location>
</feature>
<name>A0A2A5RP98_9LACT</name>
<evidence type="ECO:0000259" key="7">
    <source>
        <dbReference type="Pfam" id="PF02272"/>
    </source>
</evidence>
<dbReference type="InterPro" id="IPR051673">
    <property type="entry name" value="SSDNA_exonuclease_RecJ"/>
</dbReference>
<dbReference type="InterPro" id="IPR003156">
    <property type="entry name" value="DHHA1_dom"/>
</dbReference>
<evidence type="ECO:0000256" key="1">
    <source>
        <dbReference type="ARBA" id="ARBA00005915"/>
    </source>
</evidence>
<dbReference type="NCBIfam" id="TIGR00644">
    <property type="entry name" value="recJ"/>
    <property type="match status" value="1"/>
</dbReference>
<evidence type="ECO:0000313" key="11">
    <source>
        <dbReference type="Proteomes" id="UP000218181"/>
    </source>
</evidence>
<keyword evidence="5 10" id="KW-0269">Exonuclease</keyword>
<keyword evidence="4" id="KW-0378">Hydrolase</keyword>
<dbReference type="InterPro" id="IPR001667">
    <property type="entry name" value="DDH_dom"/>
</dbReference>
<organism evidence="10 11">
    <name type="scientific">Lactococcus fujiensis JCM 16395</name>
    <dbReference type="NCBI Taxonomy" id="1291764"/>
    <lineage>
        <taxon>Bacteria</taxon>
        <taxon>Bacillati</taxon>
        <taxon>Bacillota</taxon>
        <taxon>Bacilli</taxon>
        <taxon>Lactobacillales</taxon>
        <taxon>Streptococcaceae</taxon>
        <taxon>Lactococcus</taxon>
    </lineage>
</organism>
<evidence type="ECO:0000256" key="4">
    <source>
        <dbReference type="ARBA" id="ARBA00022801"/>
    </source>
</evidence>
<evidence type="ECO:0000259" key="9">
    <source>
        <dbReference type="Pfam" id="PF17768"/>
    </source>
</evidence>
<dbReference type="GO" id="GO:0003676">
    <property type="term" value="F:nucleic acid binding"/>
    <property type="evidence" value="ECO:0007669"/>
    <property type="project" value="InterPro"/>
</dbReference>
<dbReference type="Pfam" id="PF10141">
    <property type="entry name" value="ssDNA-exonuc_C"/>
    <property type="match status" value="1"/>
</dbReference>
<evidence type="ECO:0000256" key="3">
    <source>
        <dbReference type="ARBA" id="ARBA00022722"/>
    </source>
</evidence>
<comment type="caution">
    <text evidence="10">The sequence shown here is derived from an EMBL/GenBank/DDBJ whole genome shotgun (WGS) entry which is preliminary data.</text>
</comment>
<dbReference type="PANTHER" id="PTHR30255:SF2">
    <property type="entry name" value="SINGLE-STRANDED-DNA-SPECIFIC EXONUCLEASE RECJ"/>
    <property type="match status" value="1"/>
</dbReference>
<gene>
    <name evidence="10" type="ORF">RT41_GL000044</name>
</gene>
<dbReference type="GO" id="GO:0008409">
    <property type="term" value="F:5'-3' exonuclease activity"/>
    <property type="evidence" value="ECO:0007669"/>
    <property type="project" value="InterPro"/>
</dbReference>
<comment type="similarity">
    <text evidence="1">Belongs to the RecJ family.</text>
</comment>
<dbReference type="Gene3D" id="3.10.310.30">
    <property type="match status" value="1"/>
</dbReference>
<evidence type="ECO:0000256" key="2">
    <source>
        <dbReference type="ARBA" id="ARBA00019841"/>
    </source>
</evidence>
<dbReference type="Pfam" id="PF17768">
    <property type="entry name" value="RecJ_OB"/>
    <property type="match status" value="1"/>
</dbReference>
<reference evidence="10 11" key="1">
    <citation type="submission" date="2014-12" db="EMBL/GenBank/DDBJ databases">
        <title>Draft genome sequences of 10 type strains of Lactococcus.</title>
        <authorList>
            <person name="Sun Z."/>
            <person name="Zhong Z."/>
            <person name="Liu W."/>
            <person name="Zhang W."/>
            <person name="Zhang H."/>
        </authorList>
    </citation>
    <scope>NUCLEOTIDE SEQUENCE [LARGE SCALE GENOMIC DNA]</scope>
    <source>
        <strain evidence="10 11">JCM 16395</strain>
    </source>
</reference>
<dbReference type="RefSeq" id="WP_096816795.1">
    <property type="nucleotide sequence ID" value="NZ_JXJU01000001.1"/>
</dbReference>
<keyword evidence="11" id="KW-1185">Reference proteome</keyword>
<dbReference type="InterPro" id="IPR038763">
    <property type="entry name" value="DHH_sf"/>
</dbReference>